<dbReference type="Gene3D" id="3.50.50.60">
    <property type="entry name" value="FAD/NAD(P)-binding domain"/>
    <property type="match status" value="1"/>
</dbReference>
<dbReference type="Pfam" id="PF01494">
    <property type="entry name" value="FAD_binding_3"/>
    <property type="match status" value="1"/>
</dbReference>
<feature type="domain" description="FAD-binding" evidence="1">
    <location>
        <begin position="12"/>
        <end position="353"/>
    </location>
</feature>
<dbReference type="GO" id="GO:0071949">
    <property type="term" value="F:FAD binding"/>
    <property type="evidence" value="ECO:0007669"/>
    <property type="project" value="InterPro"/>
</dbReference>
<dbReference type="Proteomes" id="UP000238823">
    <property type="component" value="Unassembled WGS sequence"/>
</dbReference>
<dbReference type="InterPro" id="IPR050816">
    <property type="entry name" value="Flavin-dep_Halogenase_NPB"/>
</dbReference>
<evidence type="ECO:0000313" key="2">
    <source>
        <dbReference type="EMBL" id="PRQ09377.1"/>
    </source>
</evidence>
<dbReference type="SUPFAM" id="SSF51905">
    <property type="entry name" value="FAD/NAD(P)-binding domain"/>
    <property type="match status" value="1"/>
</dbReference>
<dbReference type="PANTHER" id="PTHR43747:SF1">
    <property type="entry name" value="SLR1998 PROTEIN"/>
    <property type="match status" value="1"/>
</dbReference>
<sequence length="443" mass="48897">MSEASELDRDFDLIIVGGRPAGASLAARLGSQGLRVLVLDKASFPSRPPVSAPFVLPHTMALLDELELDEAEYAADAPRMHEFVLEFAGYFRAWIGFEPLAGRDYVYAVDRARFDHCLWRKLDRVPGVTAIERARVTELIREADRVVGVRVALADQDQPRSVRARAVIGADGRHSLVARSVDAKVTAERRDVDTTIYYAHWDDVAPYQDGPTVAHIHTSCDGFSFVFMPSADGQVMVLAQGRSDYWDALDGSPEQIYDRLLRARPSVWRRLAGARRASELSGMKRVGNLFRAPAGPGWALVGDAYHQKDSLDAQGIYDALLGAKLLAAELRRWHAGDQSWDQAIASYGAAAHAALAPMFEATMDRVKREVYDEPPPFVAKTILRWVLTHPDYAQRFGELVTRRREPEGFLTPGVLLGLAAKGAASRLRARARGGIDRTDPLSA</sequence>
<dbReference type="InterPro" id="IPR036188">
    <property type="entry name" value="FAD/NAD-bd_sf"/>
</dbReference>
<dbReference type="PRINTS" id="PR00420">
    <property type="entry name" value="RNGMNOXGNASE"/>
</dbReference>
<comment type="caution">
    <text evidence="2">The sequence shown here is derived from an EMBL/GenBank/DDBJ whole genome shotgun (WGS) entry which is preliminary data.</text>
</comment>
<organism evidence="2 3">
    <name type="scientific">Enhygromyxa salina</name>
    <dbReference type="NCBI Taxonomy" id="215803"/>
    <lineage>
        <taxon>Bacteria</taxon>
        <taxon>Pseudomonadati</taxon>
        <taxon>Myxococcota</taxon>
        <taxon>Polyangia</taxon>
        <taxon>Nannocystales</taxon>
        <taxon>Nannocystaceae</taxon>
        <taxon>Enhygromyxa</taxon>
    </lineage>
</organism>
<protein>
    <recommendedName>
        <fullName evidence="1">FAD-binding domain-containing protein</fullName>
    </recommendedName>
</protein>
<dbReference type="EMBL" id="PVNL01000026">
    <property type="protein sequence ID" value="PRQ09377.1"/>
    <property type="molecule type" value="Genomic_DNA"/>
</dbReference>
<dbReference type="InterPro" id="IPR002938">
    <property type="entry name" value="FAD-bd"/>
</dbReference>
<name>A0A2S9YWA9_9BACT</name>
<proteinExistence type="predicted"/>
<reference evidence="2 3" key="1">
    <citation type="submission" date="2018-03" db="EMBL/GenBank/DDBJ databases">
        <title>Draft Genome Sequences of the Obligatory Marine Myxobacteria Enhygromyxa salina SWB007.</title>
        <authorList>
            <person name="Poehlein A."/>
            <person name="Moghaddam J.A."/>
            <person name="Harms H."/>
            <person name="Alanjari M."/>
            <person name="Koenig G.M."/>
            <person name="Daniel R."/>
            <person name="Schaeberle T.F."/>
        </authorList>
    </citation>
    <scope>NUCLEOTIDE SEQUENCE [LARGE SCALE GENOMIC DNA]</scope>
    <source>
        <strain evidence="2 3">SWB007</strain>
    </source>
</reference>
<evidence type="ECO:0000259" key="1">
    <source>
        <dbReference type="Pfam" id="PF01494"/>
    </source>
</evidence>
<evidence type="ECO:0000313" key="3">
    <source>
        <dbReference type="Proteomes" id="UP000238823"/>
    </source>
</evidence>
<accession>A0A2S9YWA9</accession>
<dbReference type="PANTHER" id="PTHR43747">
    <property type="entry name" value="FAD-BINDING PROTEIN"/>
    <property type="match status" value="1"/>
</dbReference>
<dbReference type="RefSeq" id="WP_181233140.1">
    <property type="nucleotide sequence ID" value="NZ_PVNL01000026.1"/>
</dbReference>
<gene>
    <name evidence="2" type="ORF">ENSA7_09040</name>
</gene>
<dbReference type="AlphaFoldDB" id="A0A2S9YWA9"/>